<dbReference type="InterPro" id="IPR004358">
    <property type="entry name" value="Sig_transdc_His_kin-like_C"/>
</dbReference>
<reference evidence="17 18" key="1">
    <citation type="journal article" date="2009" name="Appl. Environ. Microbiol.">
        <title>Three genomes from the phylum Acidobacteria provide insight into the lifestyles of these microorganisms in soils.</title>
        <authorList>
            <person name="Ward N.L."/>
            <person name="Challacombe J.F."/>
            <person name="Janssen P.H."/>
            <person name="Henrissat B."/>
            <person name="Coutinho P.M."/>
            <person name="Wu M."/>
            <person name="Xie G."/>
            <person name="Haft D.H."/>
            <person name="Sait M."/>
            <person name="Badger J."/>
            <person name="Barabote R.D."/>
            <person name="Bradley B."/>
            <person name="Brettin T.S."/>
            <person name="Brinkac L.M."/>
            <person name="Bruce D."/>
            <person name="Creasy T."/>
            <person name="Daugherty S.C."/>
            <person name="Davidsen T.M."/>
            <person name="DeBoy R.T."/>
            <person name="Detter J.C."/>
            <person name="Dodson R.J."/>
            <person name="Durkin A.S."/>
            <person name="Ganapathy A."/>
            <person name="Gwinn-Giglio M."/>
            <person name="Han C.S."/>
            <person name="Khouri H."/>
            <person name="Kiss H."/>
            <person name="Kothari S.P."/>
            <person name="Madupu R."/>
            <person name="Nelson K.E."/>
            <person name="Nelson W.C."/>
            <person name="Paulsen I."/>
            <person name="Penn K."/>
            <person name="Ren Q."/>
            <person name="Rosovitz M.J."/>
            <person name="Selengut J.D."/>
            <person name="Shrivastava S."/>
            <person name="Sullivan S.A."/>
            <person name="Tapia R."/>
            <person name="Thompson L.S."/>
            <person name="Watkins K.L."/>
            <person name="Yang Q."/>
            <person name="Yu C."/>
            <person name="Zafar N."/>
            <person name="Zhou L."/>
            <person name="Kuske C.R."/>
        </authorList>
    </citation>
    <scope>NUCLEOTIDE SEQUENCE [LARGE SCALE GENOMIC DNA]</scope>
    <source>
        <strain evidence="17 18">Ellin345</strain>
    </source>
</reference>
<keyword evidence="10" id="KW-0067">ATP-binding</keyword>
<comment type="subcellular location">
    <subcellularLocation>
        <location evidence="2">Cell membrane</location>
        <topology evidence="2">Multi-pass membrane protein</topology>
    </subcellularLocation>
</comment>
<evidence type="ECO:0000259" key="15">
    <source>
        <dbReference type="PROSITE" id="PS50109"/>
    </source>
</evidence>
<keyword evidence="8" id="KW-0547">Nucleotide-binding</keyword>
<dbReference type="GO" id="GO:0000155">
    <property type="term" value="F:phosphorelay sensor kinase activity"/>
    <property type="evidence" value="ECO:0007669"/>
    <property type="project" value="InterPro"/>
</dbReference>
<evidence type="ECO:0000256" key="8">
    <source>
        <dbReference type="ARBA" id="ARBA00022741"/>
    </source>
</evidence>
<dbReference type="CDD" id="cd00082">
    <property type="entry name" value="HisKA"/>
    <property type="match status" value="1"/>
</dbReference>
<keyword evidence="9 17" id="KW-0418">Kinase</keyword>
<gene>
    <name evidence="17" type="ordered locus">Acid345_3275</name>
</gene>
<dbReference type="EC" id="2.7.13.3" evidence="3"/>
<dbReference type="eggNOG" id="COG5000">
    <property type="taxonomic scope" value="Bacteria"/>
</dbReference>
<dbReference type="Gene3D" id="3.30.450.20">
    <property type="entry name" value="PAS domain"/>
    <property type="match status" value="1"/>
</dbReference>
<keyword evidence="7 14" id="KW-0812">Transmembrane</keyword>
<dbReference type="SUPFAM" id="SSF55785">
    <property type="entry name" value="PYP-like sensor domain (PAS domain)"/>
    <property type="match status" value="1"/>
</dbReference>
<dbReference type="AlphaFoldDB" id="Q1ILH4"/>
<dbReference type="HOGENOM" id="CLU_442038_0_0_0"/>
<keyword evidence="4" id="KW-1003">Cell membrane</keyword>
<dbReference type="OrthoDB" id="9815750at2"/>
<keyword evidence="6 17" id="KW-0808">Transferase</keyword>
<dbReference type="SUPFAM" id="SSF47384">
    <property type="entry name" value="Homodimeric domain of signal transducing histidine kinase"/>
    <property type="match status" value="1"/>
</dbReference>
<evidence type="ECO:0000256" key="2">
    <source>
        <dbReference type="ARBA" id="ARBA00004651"/>
    </source>
</evidence>
<dbReference type="Pfam" id="PF17203">
    <property type="entry name" value="sCache_3_2"/>
    <property type="match status" value="1"/>
</dbReference>
<dbReference type="EMBL" id="CP000360">
    <property type="protein sequence ID" value="ABF42276.1"/>
    <property type="molecule type" value="Genomic_DNA"/>
</dbReference>
<feature type="domain" description="Histidine kinase" evidence="15">
    <location>
        <begin position="403"/>
        <end position="611"/>
    </location>
</feature>
<keyword evidence="13 14" id="KW-0472">Membrane</keyword>
<dbReference type="RefSeq" id="WP_011524075.1">
    <property type="nucleotide sequence ID" value="NC_008009.1"/>
</dbReference>
<dbReference type="SMART" id="SM00388">
    <property type="entry name" value="HisKA"/>
    <property type="match status" value="1"/>
</dbReference>
<organism evidence="17 18">
    <name type="scientific">Koribacter versatilis (strain Ellin345)</name>
    <dbReference type="NCBI Taxonomy" id="204669"/>
    <lineage>
        <taxon>Bacteria</taxon>
        <taxon>Pseudomonadati</taxon>
        <taxon>Acidobacteriota</taxon>
        <taxon>Terriglobia</taxon>
        <taxon>Terriglobales</taxon>
        <taxon>Candidatus Korobacteraceae</taxon>
        <taxon>Candidatus Korobacter</taxon>
    </lineage>
</organism>
<dbReference type="Pfam" id="PF08448">
    <property type="entry name" value="PAS_4"/>
    <property type="match status" value="1"/>
</dbReference>
<dbReference type="PRINTS" id="PR00344">
    <property type="entry name" value="BCTRLSENSOR"/>
</dbReference>
<evidence type="ECO:0000256" key="3">
    <source>
        <dbReference type="ARBA" id="ARBA00012438"/>
    </source>
</evidence>
<comment type="catalytic activity">
    <reaction evidence="1">
        <text>ATP + protein L-histidine = ADP + protein N-phospho-L-histidine.</text>
        <dbReference type="EC" id="2.7.13.3"/>
    </reaction>
</comment>
<accession>Q1ILH4</accession>
<evidence type="ECO:0000256" key="4">
    <source>
        <dbReference type="ARBA" id="ARBA00022475"/>
    </source>
</evidence>
<dbReference type="InterPro" id="IPR033463">
    <property type="entry name" value="sCache_3"/>
</dbReference>
<evidence type="ECO:0000259" key="16">
    <source>
        <dbReference type="PROSITE" id="PS50112"/>
    </source>
</evidence>
<evidence type="ECO:0000256" key="13">
    <source>
        <dbReference type="ARBA" id="ARBA00023136"/>
    </source>
</evidence>
<dbReference type="SUPFAM" id="SSF55874">
    <property type="entry name" value="ATPase domain of HSP90 chaperone/DNA topoisomerase II/histidine kinase"/>
    <property type="match status" value="1"/>
</dbReference>
<dbReference type="Pfam" id="PF02518">
    <property type="entry name" value="HATPase_c"/>
    <property type="match status" value="1"/>
</dbReference>
<dbReference type="InterPro" id="IPR013656">
    <property type="entry name" value="PAS_4"/>
</dbReference>
<dbReference type="CDD" id="cd00130">
    <property type="entry name" value="PAS"/>
    <property type="match status" value="1"/>
</dbReference>
<protein>
    <recommendedName>
        <fullName evidence="3">histidine kinase</fullName>
        <ecNumber evidence="3">2.7.13.3</ecNumber>
    </recommendedName>
</protein>
<feature type="transmembrane region" description="Helical" evidence="14">
    <location>
        <begin position="194"/>
        <end position="217"/>
    </location>
</feature>
<dbReference type="GO" id="GO:0005524">
    <property type="term" value="F:ATP binding"/>
    <property type="evidence" value="ECO:0007669"/>
    <property type="project" value="UniProtKB-KW"/>
</dbReference>
<dbReference type="SMART" id="SM00387">
    <property type="entry name" value="HATPase_c"/>
    <property type="match status" value="1"/>
</dbReference>
<sequence>MRRIRLKTKLVIAISAMVFALVATLSYLYVSQLVLQRIRSAYNNGDFVAREIRDAARDAVAVDLRNTDINPSDSAKIRAVIADSLQTDPGVNTLLQSIVGYSPTTYDAGIYDRDDRVLVHTDSSLLDKVVHSREDFAQVRDGSFFRQMNVVYGKPEVYDIHLPIQRDGKPFGDIRIGVSTVFLKSELRPQLNRALTLSIVCVLVSFLLAAVLSNLALRPLEAIGRRLDQMTVDTGEAQPTLDLRNDEYGAITKIDRLGREIRDVKEVFSALKENLDQIMGTLQDGLMLFTRDWRVVLVSASAERFVGVPRGEMLGKHVEEVFTDHTKMGRIVLDAYALHQSVPQREIEIEKGRRVQFALDFIEERGQRIGALITIRDAESVRRIENEIELSRRLAAIGRLTSGVAHEVKNPINAIVVHLEILKNKLQEVAPDARRHMDIIENEIRRLDRVVQTLVDFTRPVELKLFDADLRKIAEEVALLAGPEAANKNVHIEFNAVEKTLPVYVDTDLVKQAILNIVINGVQAMSDGGTLKITARSNDSAALLEISDQGPGIPKEIQDKIFNLYFTTKKTGTGIGLAMTYRVMQLHNGALEFETEPGKGTTFRLQVPLRQSQIDQIDNANTSARISANLG</sequence>
<evidence type="ECO:0000256" key="14">
    <source>
        <dbReference type="SAM" id="Phobius"/>
    </source>
</evidence>
<dbReference type="InterPro" id="IPR036097">
    <property type="entry name" value="HisK_dim/P_sf"/>
</dbReference>
<dbReference type="KEGG" id="aba:Acid345_3275"/>
<dbReference type="Proteomes" id="UP000002432">
    <property type="component" value="Chromosome"/>
</dbReference>
<evidence type="ECO:0000313" key="17">
    <source>
        <dbReference type="EMBL" id="ABF42276.1"/>
    </source>
</evidence>
<keyword evidence="18" id="KW-1185">Reference proteome</keyword>
<dbReference type="InterPro" id="IPR035965">
    <property type="entry name" value="PAS-like_dom_sf"/>
</dbReference>
<feature type="domain" description="PAS" evidence="16">
    <location>
        <begin position="271"/>
        <end position="322"/>
    </location>
</feature>
<dbReference type="InterPro" id="IPR003594">
    <property type="entry name" value="HATPase_dom"/>
</dbReference>
<dbReference type="GO" id="GO:0005886">
    <property type="term" value="C:plasma membrane"/>
    <property type="evidence" value="ECO:0007669"/>
    <property type="project" value="UniProtKB-SubCell"/>
</dbReference>
<dbReference type="PANTHER" id="PTHR43065">
    <property type="entry name" value="SENSOR HISTIDINE KINASE"/>
    <property type="match status" value="1"/>
</dbReference>
<dbReference type="STRING" id="204669.Acid345_3275"/>
<dbReference type="Pfam" id="PF00512">
    <property type="entry name" value="HisKA"/>
    <property type="match status" value="1"/>
</dbReference>
<evidence type="ECO:0000256" key="6">
    <source>
        <dbReference type="ARBA" id="ARBA00022679"/>
    </source>
</evidence>
<evidence type="ECO:0000256" key="5">
    <source>
        <dbReference type="ARBA" id="ARBA00022553"/>
    </source>
</evidence>
<dbReference type="Gene3D" id="1.10.287.130">
    <property type="match status" value="1"/>
</dbReference>
<proteinExistence type="predicted"/>
<evidence type="ECO:0000313" key="18">
    <source>
        <dbReference type="Proteomes" id="UP000002432"/>
    </source>
</evidence>
<evidence type="ECO:0000256" key="10">
    <source>
        <dbReference type="ARBA" id="ARBA00022840"/>
    </source>
</evidence>
<evidence type="ECO:0000256" key="1">
    <source>
        <dbReference type="ARBA" id="ARBA00000085"/>
    </source>
</evidence>
<name>Q1ILH4_KORVE</name>
<dbReference type="PROSITE" id="PS50109">
    <property type="entry name" value="HIS_KIN"/>
    <property type="match status" value="1"/>
</dbReference>
<dbReference type="PANTHER" id="PTHR43065:SF10">
    <property type="entry name" value="PEROXIDE STRESS-ACTIVATED HISTIDINE KINASE MAK3"/>
    <property type="match status" value="1"/>
</dbReference>
<dbReference type="InterPro" id="IPR003661">
    <property type="entry name" value="HisK_dim/P_dom"/>
</dbReference>
<dbReference type="InterPro" id="IPR036890">
    <property type="entry name" value="HATPase_C_sf"/>
</dbReference>
<dbReference type="InterPro" id="IPR005467">
    <property type="entry name" value="His_kinase_dom"/>
</dbReference>
<evidence type="ECO:0000256" key="7">
    <source>
        <dbReference type="ARBA" id="ARBA00022692"/>
    </source>
</evidence>
<dbReference type="Gene3D" id="3.30.565.10">
    <property type="entry name" value="Histidine kinase-like ATPase, C-terminal domain"/>
    <property type="match status" value="1"/>
</dbReference>
<keyword evidence="5" id="KW-0597">Phosphoprotein</keyword>
<keyword evidence="11 14" id="KW-1133">Transmembrane helix</keyword>
<dbReference type="PROSITE" id="PS50112">
    <property type="entry name" value="PAS"/>
    <property type="match status" value="1"/>
</dbReference>
<evidence type="ECO:0000256" key="12">
    <source>
        <dbReference type="ARBA" id="ARBA00023012"/>
    </source>
</evidence>
<keyword evidence="12" id="KW-0902">Two-component regulatory system</keyword>
<evidence type="ECO:0000256" key="11">
    <source>
        <dbReference type="ARBA" id="ARBA00022989"/>
    </source>
</evidence>
<evidence type="ECO:0000256" key="9">
    <source>
        <dbReference type="ARBA" id="ARBA00022777"/>
    </source>
</evidence>
<dbReference type="InterPro" id="IPR000014">
    <property type="entry name" value="PAS"/>
</dbReference>
<dbReference type="EnsemblBacteria" id="ABF42276">
    <property type="protein sequence ID" value="ABF42276"/>
    <property type="gene ID" value="Acid345_3275"/>
</dbReference>